<proteinExistence type="predicted"/>
<dbReference type="AlphaFoldDB" id="A0A1F6D1N4"/>
<evidence type="ECO:0000313" key="3">
    <source>
        <dbReference type="Proteomes" id="UP000178606"/>
    </source>
</evidence>
<dbReference type="GO" id="GO:0006779">
    <property type="term" value="P:porphyrin-containing compound biosynthetic process"/>
    <property type="evidence" value="ECO:0007669"/>
    <property type="project" value="InterPro"/>
</dbReference>
<dbReference type="InterPro" id="IPR052024">
    <property type="entry name" value="Methanogen_methyltrans"/>
</dbReference>
<sequence>MTNRERLHAIMDGRPPDRIPWIPRMQIWHTARTKTGTLPERFRGMGLREVERALGLGTPAREGRVFREVVEGVETVSRQVNGDLVQEFRTPVGTVTSRMRRSEELDRVGIQGMEVEHVIKGPDDYRVVEYTIEHTRYEPCYGDYLRYEAEIGEDGVPLVAAGDCPFHHFLQKLAGYQTGYYHLHDYPDRVNRLMGLMAERDREKWDIVAKSPARLILHGVHFDSAMTPPPLFKRHITPYYLEFSDLLHRHGKTLCMHADADSRLILRNIQESGFDMAETFTTDPMVKCTLEEARAAWGDEVIIWGGVPSIILEPTVSEAEFEAYMRRVFRAIAPGDAFILGVADNVMPAAMVARIERITEMVEAWGGYPIKEVLS</sequence>
<comment type="caution">
    <text evidence="2">The sequence shown here is derived from an EMBL/GenBank/DDBJ whole genome shotgun (WGS) entry which is preliminary data.</text>
</comment>
<dbReference type="Proteomes" id="UP000178606">
    <property type="component" value="Unassembled WGS sequence"/>
</dbReference>
<reference evidence="2 3" key="1">
    <citation type="journal article" date="2016" name="Nat. Commun.">
        <title>Thousands of microbial genomes shed light on interconnected biogeochemical processes in an aquifer system.</title>
        <authorList>
            <person name="Anantharaman K."/>
            <person name="Brown C.T."/>
            <person name="Hug L.A."/>
            <person name="Sharon I."/>
            <person name="Castelle C.J."/>
            <person name="Probst A.J."/>
            <person name="Thomas B.C."/>
            <person name="Singh A."/>
            <person name="Wilkins M.J."/>
            <person name="Karaoz U."/>
            <person name="Brodie E.L."/>
            <person name="Williams K.H."/>
            <person name="Hubbard S.S."/>
            <person name="Banfield J.F."/>
        </authorList>
    </citation>
    <scope>NUCLEOTIDE SEQUENCE [LARGE SCALE GENOMIC DNA]</scope>
    <source>
        <strain evidence="3">RIFCSPLOWO2_12_FULL_64_10</strain>
    </source>
</reference>
<accession>A0A1F6D1N4</accession>
<dbReference type="PANTHER" id="PTHR47099">
    <property type="entry name" value="METHYLCOBAMIDE:COM METHYLTRANSFERASE MTBA"/>
    <property type="match status" value="1"/>
</dbReference>
<evidence type="ECO:0000259" key="1">
    <source>
        <dbReference type="Pfam" id="PF01208"/>
    </source>
</evidence>
<dbReference type="GO" id="GO:0004853">
    <property type="term" value="F:uroporphyrinogen decarboxylase activity"/>
    <property type="evidence" value="ECO:0007669"/>
    <property type="project" value="InterPro"/>
</dbReference>
<dbReference type="Gene3D" id="3.20.20.210">
    <property type="match status" value="1"/>
</dbReference>
<evidence type="ECO:0000313" key="2">
    <source>
        <dbReference type="EMBL" id="OGG55285.1"/>
    </source>
</evidence>
<dbReference type="SUPFAM" id="SSF51726">
    <property type="entry name" value="UROD/MetE-like"/>
    <property type="match status" value="1"/>
</dbReference>
<organism evidence="2 3">
    <name type="scientific">Handelsmanbacteria sp. (strain RIFCSPLOWO2_12_FULL_64_10)</name>
    <dbReference type="NCBI Taxonomy" id="1817868"/>
    <lineage>
        <taxon>Bacteria</taxon>
        <taxon>Candidatus Handelsmaniibacteriota</taxon>
    </lineage>
</organism>
<gene>
    <name evidence="2" type="ORF">A3F84_08705</name>
</gene>
<feature type="domain" description="Uroporphyrinogen decarboxylase (URO-D)" evidence="1">
    <location>
        <begin position="151"/>
        <end position="364"/>
    </location>
</feature>
<name>A0A1F6D1N4_HANXR</name>
<dbReference type="InterPro" id="IPR038071">
    <property type="entry name" value="UROD/MetE-like_sf"/>
</dbReference>
<protein>
    <recommendedName>
        <fullName evidence="1">Uroporphyrinogen decarboxylase (URO-D) domain-containing protein</fullName>
    </recommendedName>
</protein>
<dbReference type="Pfam" id="PF01208">
    <property type="entry name" value="URO-D"/>
    <property type="match status" value="1"/>
</dbReference>
<dbReference type="PANTHER" id="PTHR47099:SF1">
    <property type="entry name" value="METHYLCOBAMIDE:COM METHYLTRANSFERASE MTBA"/>
    <property type="match status" value="1"/>
</dbReference>
<dbReference type="InterPro" id="IPR000257">
    <property type="entry name" value="Uroporphyrinogen_deCOase"/>
</dbReference>
<dbReference type="EMBL" id="MFKF01000084">
    <property type="protein sequence ID" value="OGG55285.1"/>
    <property type="molecule type" value="Genomic_DNA"/>
</dbReference>